<name>A0A6J7KQC2_9ZZZZ</name>
<evidence type="ECO:0000256" key="6">
    <source>
        <dbReference type="SAM" id="MobiDB-lite"/>
    </source>
</evidence>
<evidence type="ECO:0000256" key="2">
    <source>
        <dbReference type="ARBA" id="ARBA00022525"/>
    </source>
</evidence>
<evidence type="ECO:0000313" key="8">
    <source>
        <dbReference type="EMBL" id="CAB4958136.1"/>
    </source>
</evidence>
<evidence type="ECO:0000256" key="1">
    <source>
        <dbReference type="ARBA" id="ARBA00004613"/>
    </source>
</evidence>
<gene>
    <name evidence="8" type="ORF">UFOPK3564_03891</name>
</gene>
<proteinExistence type="predicted"/>
<dbReference type="PANTHER" id="PTHR24264:SF65">
    <property type="entry name" value="SRCR DOMAIN-CONTAINING PROTEIN"/>
    <property type="match status" value="1"/>
</dbReference>
<protein>
    <submittedName>
        <fullName evidence="8">Unannotated protein</fullName>
    </submittedName>
</protein>
<dbReference type="Pfam" id="PF00089">
    <property type="entry name" value="Trypsin"/>
    <property type="match status" value="1"/>
</dbReference>
<evidence type="ECO:0000256" key="4">
    <source>
        <dbReference type="ARBA" id="ARBA00022801"/>
    </source>
</evidence>
<dbReference type="SMART" id="SM00020">
    <property type="entry name" value="Tryp_SPc"/>
    <property type="match status" value="1"/>
</dbReference>
<feature type="compositionally biased region" description="Low complexity" evidence="6">
    <location>
        <begin position="189"/>
        <end position="212"/>
    </location>
</feature>
<sequence length="309" mass="31825">MVVRPGFTLDNLDGDAAVLTLAEPLYTGTPAVDGTSSIAPLPLITAAEAATFADPEGSAEVKISGWGDRTPQNGSGVGTILGGSTSDYPRDLQTATTHVYKRSTCAQTFVGTGATVNDRVLCAGEPGGGIDSCQGDSGGPLTVVANGRTVLAGIVSLGIGCAQPGRPGLYTRIAESSVNQFLRAASNIPPDATATPPATTPTSGTTDTARPTMKLGSRKCTATRCVTRVTVRDASPSAGIRSLSATLRSKDRGRTVTKKVKARVTSSGRGTIVTSGLVKRRRYTLTLRATDKAGLAQRRAKVYAIYPGR</sequence>
<dbReference type="SUPFAM" id="SSF50494">
    <property type="entry name" value="Trypsin-like serine proteases"/>
    <property type="match status" value="1"/>
</dbReference>
<accession>A0A6J7KQC2</accession>
<dbReference type="InterPro" id="IPR043504">
    <property type="entry name" value="Peptidase_S1_PA_chymotrypsin"/>
</dbReference>
<organism evidence="8">
    <name type="scientific">freshwater metagenome</name>
    <dbReference type="NCBI Taxonomy" id="449393"/>
    <lineage>
        <taxon>unclassified sequences</taxon>
        <taxon>metagenomes</taxon>
        <taxon>ecological metagenomes</taxon>
    </lineage>
</organism>
<comment type="subcellular location">
    <subcellularLocation>
        <location evidence="1">Secreted</location>
    </subcellularLocation>
</comment>
<dbReference type="InterPro" id="IPR001254">
    <property type="entry name" value="Trypsin_dom"/>
</dbReference>
<dbReference type="FunFam" id="2.40.10.10:FF:000002">
    <property type="entry name" value="Transmembrane protease serine"/>
    <property type="match status" value="1"/>
</dbReference>
<dbReference type="GO" id="GO:0005615">
    <property type="term" value="C:extracellular space"/>
    <property type="evidence" value="ECO:0007669"/>
    <property type="project" value="TreeGrafter"/>
</dbReference>
<dbReference type="GO" id="GO:0006508">
    <property type="term" value="P:proteolysis"/>
    <property type="evidence" value="ECO:0007669"/>
    <property type="project" value="UniProtKB-KW"/>
</dbReference>
<dbReference type="InterPro" id="IPR050127">
    <property type="entry name" value="Serine_Proteases_S1"/>
</dbReference>
<dbReference type="GO" id="GO:0004252">
    <property type="term" value="F:serine-type endopeptidase activity"/>
    <property type="evidence" value="ECO:0007669"/>
    <property type="project" value="InterPro"/>
</dbReference>
<feature type="domain" description="Peptidase S1" evidence="7">
    <location>
        <begin position="1"/>
        <end position="187"/>
    </location>
</feature>
<feature type="region of interest" description="Disordered" evidence="6">
    <location>
        <begin position="187"/>
        <end position="212"/>
    </location>
</feature>
<keyword evidence="5" id="KW-1015">Disulfide bond</keyword>
<dbReference type="PROSITE" id="PS50240">
    <property type="entry name" value="TRYPSIN_DOM"/>
    <property type="match status" value="1"/>
</dbReference>
<dbReference type="PANTHER" id="PTHR24264">
    <property type="entry name" value="TRYPSIN-RELATED"/>
    <property type="match status" value="1"/>
</dbReference>
<dbReference type="PROSITE" id="PS00135">
    <property type="entry name" value="TRYPSIN_SER"/>
    <property type="match status" value="1"/>
</dbReference>
<dbReference type="Gene3D" id="2.40.10.10">
    <property type="entry name" value="Trypsin-like serine proteases"/>
    <property type="match status" value="1"/>
</dbReference>
<keyword evidence="2" id="KW-0964">Secreted</keyword>
<dbReference type="InterPro" id="IPR009003">
    <property type="entry name" value="Peptidase_S1_PA"/>
</dbReference>
<keyword evidence="4" id="KW-0378">Hydrolase</keyword>
<dbReference type="CDD" id="cd00190">
    <property type="entry name" value="Tryp_SPc"/>
    <property type="match status" value="1"/>
</dbReference>
<dbReference type="AlphaFoldDB" id="A0A6J7KQC2"/>
<dbReference type="InterPro" id="IPR001314">
    <property type="entry name" value="Peptidase_S1A"/>
</dbReference>
<keyword evidence="3" id="KW-0645">Protease</keyword>
<evidence type="ECO:0000256" key="5">
    <source>
        <dbReference type="ARBA" id="ARBA00023157"/>
    </source>
</evidence>
<evidence type="ECO:0000256" key="3">
    <source>
        <dbReference type="ARBA" id="ARBA00022670"/>
    </source>
</evidence>
<dbReference type="EMBL" id="CAFBMK010000436">
    <property type="protein sequence ID" value="CAB4958136.1"/>
    <property type="molecule type" value="Genomic_DNA"/>
</dbReference>
<evidence type="ECO:0000259" key="7">
    <source>
        <dbReference type="PROSITE" id="PS50240"/>
    </source>
</evidence>
<dbReference type="InterPro" id="IPR033116">
    <property type="entry name" value="TRYPSIN_SER"/>
</dbReference>
<dbReference type="PRINTS" id="PR00722">
    <property type="entry name" value="CHYMOTRYPSIN"/>
</dbReference>
<reference evidence="8" key="1">
    <citation type="submission" date="2020-05" db="EMBL/GenBank/DDBJ databases">
        <authorList>
            <person name="Chiriac C."/>
            <person name="Salcher M."/>
            <person name="Ghai R."/>
            <person name="Kavagutti S V."/>
        </authorList>
    </citation>
    <scope>NUCLEOTIDE SEQUENCE</scope>
</reference>